<dbReference type="AlphaFoldDB" id="A0A418WL50"/>
<dbReference type="PANTHER" id="PTHR43135">
    <property type="entry name" value="ALPHA-D-RIBOSE 1-METHYLPHOSPHONATE 5-TRIPHOSPHATE DIPHOSPHATASE"/>
    <property type="match status" value="1"/>
</dbReference>
<dbReference type="InterPro" id="IPR006680">
    <property type="entry name" value="Amidohydro-rel"/>
</dbReference>
<dbReference type="InterPro" id="IPR051781">
    <property type="entry name" value="Metallo-dep_Hydrolase"/>
</dbReference>
<reference evidence="2 3" key="1">
    <citation type="submission" date="2018-09" db="EMBL/GenBank/DDBJ databases">
        <authorList>
            <person name="Zhu H."/>
        </authorList>
    </citation>
    <scope>NUCLEOTIDE SEQUENCE [LARGE SCALE GENOMIC DNA]</scope>
    <source>
        <strain evidence="2 3">K2R01-6</strain>
    </source>
</reference>
<dbReference type="InterPro" id="IPR011059">
    <property type="entry name" value="Metal-dep_hydrolase_composite"/>
</dbReference>
<proteinExistence type="predicted"/>
<dbReference type="Gene3D" id="3.20.20.140">
    <property type="entry name" value="Metal-dependent hydrolases"/>
    <property type="match status" value="1"/>
</dbReference>
<feature type="domain" description="Amidohydrolase-related" evidence="1">
    <location>
        <begin position="305"/>
        <end position="426"/>
    </location>
</feature>
<dbReference type="Proteomes" id="UP000286100">
    <property type="component" value="Unassembled WGS sequence"/>
</dbReference>
<name>A0A418WL50_9SPHN</name>
<dbReference type="Pfam" id="PF01979">
    <property type="entry name" value="Amidohydro_1"/>
    <property type="match status" value="1"/>
</dbReference>
<dbReference type="GO" id="GO:0016810">
    <property type="term" value="F:hydrolase activity, acting on carbon-nitrogen (but not peptide) bonds"/>
    <property type="evidence" value="ECO:0007669"/>
    <property type="project" value="InterPro"/>
</dbReference>
<protein>
    <submittedName>
        <fullName evidence="2">Amidohydrolase</fullName>
    </submittedName>
</protein>
<dbReference type="SUPFAM" id="SSF51556">
    <property type="entry name" value="Metallo-dependent hydrolases"/>
    <property type="match status" value="1"/>
</dbReference>
<dbReference type="OrthoDB" id="9802793at2"/>
<dbReference type="EMBL" id="QYUM01000003">
    <property type="protein sequence ID" value="RJF90757.1"/>
    <property type="molecule type" value="Genomic_DNA"/>
</dbReference>
<keyword evidence="3" id="KW-1185">Reference proteome</keyword>
<dbReference type="InterPro" id="IPR032466">
    <property type="entry name" value="Metal_Hydrolase"/>
</dbReference>
<dbReference type="Gene3D" id="2.30.40.10">
    <property type="entry name" value="Urease, subunit C, domain 1"/>
    <property type="match status" value="2"/>
</dbReference>
<comment type="caution">
    <text evidence="2">The sequence shown here is derived from an EMBL/GenBank/DDBJ whole genome shotgun (WGS) entry which is preliminary data.</text>
</comment>
<evidence type="ECO:0000259" key="1">
    <source>
        <dbReference type="Pfam" id="PF01979"/>
    </source>
</evidence>
<dbReference type="PANTHER" id="PTHR43135:SF3">
    <property type="entry name" value="ALPHA-D-RIBOSE 1-METHYLPHOSPHONATE 5-TRIPHOSPHATE DIPHOSPHATASE"/>
    <property type="match status" value="1"/>
</dbReference>
<gene>
    <name evidence="2" type="ORF">D3876_11190</name>
</gene>
<evidence type="ECO:0000313" key="2">
    <source>
        <dbReference type="EMBL" id="RJF90757.1"/>
    </source>
</evidence>
<sequence>MKRSPDAQIRSSRAKSREVWHSAGVSRLRSTRTALLLAALFTTPAAAQTVAITGGTVALGDGSAPIEGGTVVVRDGRVVGAGSGVAVPAGAQVVDATGKWVTPGIVAGFSRLGIVEVDGVAPTNDASARNTPWSAAIDIAPAINPRATPIAINRAAGVTRAIVSPGSAATMFAGQGALIDLGADMDAVTRARAFQFVEFGETGAAGAGGSRPAAFLQFRNALKSAQRYARNPAGYDGDSKDAFLPTADAEALVPVVEGRVPLLVHVERGVDILNVIDLRREFPALKLVLVGASEGWTVAGQIASSGVPVIASALNDLPDSFETLAATQSNIGRMKAAGVKVSIGTINDDEARMAKRATQYAGNLVALQKVPGAAGLDWGQAFAAITSGPAEAVGLGGEIGSLRAGRRADVVIWDGDPLELASTPTRVWIDGVEQPLENRQTKLRDRYRTATDGALPKAYER</sequence>
<dbReference type="SUPFAM" id="SSF51338">
    <property type="entry name" value="Composite domain of metallo-dependent hydrolases"/>
    <property type="match status" value="1"/>
</dbReference>
<accession>A0A418WL50</accession>
<keyword evidence="2" id="KW-0378">Hydrolase</keyword>
<organism evidence="2 3">
    <name type="scientific">Sphingomonas cavernae</name>
    <dbReference type="NCBI Taxonomy" id="2320861"/>
    <lineage>
        <taxon>Bacteria</taxon>
        <taxon>Pseudomonadati</taxon>
        <taxon>Pseudomonadota</taxon>
        <taxon>Alphaproteobacteria</taxon>
        <taxon>Sphingomonadales</taxon>
        <taxon>Sphingomonadaceae</taxon>
        <taxon>Sphingomonas</taxon>
    </lineage>
</organism>
<evidence type="ECO:0000313" key="3">
    <source>
        <dbReference type="Proteomes" id="UP000286100"/>
    </source>
</evidence>